<evidence type="ECO:0000313" key="2">
    <source>
        <dbReference type="Proteomes" id="UP000269689"/>
    </source>
</evidence>
<name>A0A3N4TX97_9RHOB</name>
<dbReference type="GO" id="GO:0000160">
    <property type="term" value="P:phosphorelay signal transduction system"/>
    <property type="evidence" value="ECO:0007669"/>
    <property type="project" value="InterPro"/>
</dbReference>
<gene>
    <name evidence="1" type="ORF">EDD53_2733</name>
</gene>
<reference evidence="1 2" key="1">
    <citation type="submission" date="2018-11" db="EMBL/GenBank/DDBJ databases">
        <title>Genomic Encyclopedia of Type Strains, Phase IV (KMG-IV): sequencing the most valuable type-strain genomes for metagenomic binning, comparative biology and taxonomic classification.</title>
        <authorList>
            <person name="Goeker M."/>
        </authorList>
    </citation>
    <scope>NUCLEOTIDE SEQUENCE [LARGE SCALE GENOMIC DNA]</scope>
    <source>
        <strain evidence="1 2">DSM 104731</strain>
    </source>
</reference>
<dbReference type="AlphaFoldDB" id="A0A3N4TX97"/>
<organism evidence="1 2">
    <name type="scientific">Pacificibacter maritimus</name>
    <dbReference type="NCBI Taxonomy" id="762213"/>
    <lineage>
        <taxon>Bacteria</taxon>
        <taxon>Pseudomonadati</taxon>
        <taxon>Pseudomonadota</taxon>
        <taxon>Alphaproteobacteria</taxon>
        <taxon>Rhodobacterales</taxon>
        <taxon>Roseobacteraceae</taxon>
        <taxon>Pacificibacter</taxon>
    </lineage>
</organism>
<comment type="caution">
    <text evidence="1">The sequence shown here is derived from an EMBL/GenBank/DDBJ whole genome shotgun (WGS) entry which is preliminary data.</text>
</comment>
<proteinExistence type="predicted"/>
<dbReference type="OrthoDB" id="7873775at2"/>
<evidence type="ECO:0008006" key="3">
    <source>
        <dbReference type="Google" id="ProtNLM"/>
    </source>
</evidence>
<dbReference type="InterPro" id="IPR036641">
    <property type="entry name" value="HPT_dom_sf"/>
</dbReference>
<dbReference type="EMBL" id="RKQK01000005">
    <property type="protein sequence ID" value="RPE63136.1"/>
    <property type="molecule type" value="Genomic_DNA"/>
</dbReference>
<sequence length="125" mass="13703">MMVKKLRPEGAVRVDKERLEQLYAQLGTSGADGVVSRAMEELAVRLAKVESSYRKGQFQELQRSARSMIAISEQIGMETFASVASDVHELACLDDSTALAATVERLLRIGENSLLAVWDMQGSSI</sequence>
<protein>
    <recommendedName>
        <fullName evidence="3">Hpt domain-containing protein</fullName>
    </recommendedName>
</protein>
<dbReference type="Gene3D" id="1.20.120.160">
    <property type="entry name" value="HPT domain"/>
    <property type="match status" value="1"/>
</dbReference>
<accession>A0A3N4TX97</accession>
<keyword evidence="2" id="KW-1185">Reference proteome</keyword>
<dbReference type="Proteomes" id="UP000269689">
    <property type="component" value="Unassembled WGS sequence"/>
</dbReference>
<evidence type="ECO:0000313" key="1">
    <source>
        <dbReference type="EMBL" id="RPE63136.1"/>
    </source>
</evidence>